<dbReference type="EMBL" id="CP013747">
    <property type="protein sequence ID" value="ALV41692.1"/>
    <property type="molecule type" value="Genomic_DNA"/>
</dbReference>
<evidence type="ECO:0000313" key="3">
    <source>
        <dbReference type="Proteomes" id="UP000065151"/>
    </source>
</evidence>
<feature type="domain" description="Peptidase C14 caspase" evidence="1">
    <location>
        <begin position="98"/>
        <end position="249"/>
    </location>
</feature>
<dbReference type="Pfam" id="PF00656">
    <property type="entry name" value="Peptidase_C14"/>
    <property type="match status" value="1"/>
</dbReference>
<dbReference type="AlphaFoldDB" id="A0A0U3QXU3"/>
<name>A0A0U3QXU3_9MICC</name>
<organism evidence="2">
    <name type="scientific">Pseudarthrobacter sulfonivorans</name>
    <dbReference type="NCBI Taxonomy" id="121292"/>
    <lineage>
        <taxon>Bacteria</taxon>
        <taxon>Bacillati</taxon>
        <taxon>Actinomycetota</taxon>
        <taxon>Actinomycetes</taxon>
        <taxon>Micrococcales</taxon>
        <taxon>Micrococcaceae</taxon>
        <taxon>Pseudarthrobacter</taxon>
    </lineage>
</organism>
<proteinExistence type="predicted"/>
<evidence type="ECO:0000259" key="1">
    <source>
        <dbReference type="Pfam" id="PF00656"/>
    </source>
</evidence>
<dbReference type="InterPro" id="IPR011600">
    <property type="entry name" value="Pept_C14_caspase"/>
</dbReference>
<dbReference type="RefSeq" id="WP_058930819.1">
    <property type="nucleotide sequence ID" value="NZ_CP013747.1"/>
</dbReference>
<dbReference type="GO" id="GO:0006508">
    <property type="term" value="P:proteolysis"/>
    <property type="evidence" value="ECO:0007669"/>
    <property type="project" value="InterPro"/>
</dbReference>
<dbReference type="STRING" id="121292.AU252_11465"/>
<gene>
    <name evidence="2" type="ORF">AU252_11465</name>
</gene>
<sequence>MTTDLPPLPAINPARVSVLAIGLETYGDLGVDWDLPGAGLHAVRFVQWAIDHRVPPERVCLGCTWVGGLEDSRAMALAAKGVRMISTSTDGIKASASDLVENGGDLLLVYWCGHGVSTSRQRLLLTTGAIRNPEQLTNFRIDDLQTLLAAKSEDIAGFPNQVMFFDACANELEGRRLPNPGDWGEFPNGRPQQLLYYSTDIGLYADFDKDAGRAAYSTELLTWLEGHTDAFPPDFARLSDHVHRRFHEKKDEFINRPVRLYTGVSGEGGAEFVYESASLALQPSQLLAVEQAVEQALIRAPELMTSESQSVRSIFASGGGDDFVRAMEDRAEASDIDRLLHAAEHVRNTYDRQKWILTPLRVIENVDLNTLRTAYRETRQGYGEIFVVEGLVQTLDHAASFWRRYHEDAPLYRLIARLEWVTGKRVDAWFRSELDSDAVARVRASSRPGETPPRIVVVFDLTEADENNDTPPQLKTHTWVANEENPRGWWEASSPRACGTTREEIARAVAEELGEIFHIRHPDGYPDTASVGFILTPDRLAWRPELWEAPVWDRRTKEVMANSLPVVLHLRRRGPYERRWKDRLKVVLERAGNGVPAVEWLSPGEKSEARTNDNICCTALNYRPLMHGDGQFEELLRTGAPFILWSDDDPSDAVAARDRITELINAGLEDFPERRRNDLRDIAVDTGFSLRIIWDHAARLPPNPNARSNEEVQ</sequence>
<protein>
    <recommendedName>
        <fullName evidence="1">Peptidase C14 caspase domain-containing protein</fullName>
    </recommendedName>
</protein>
<dbReference type="GO" id="GO:0004197">
    <property type="term" value="F:cysteine-type endopeptidase activity"/>
    <property type="evidence" value="ECO:0007669"/>
    <property type="project" value="InterPro"/>
</dbReference>
<reference evidence="2 3" key="1">
    <citation type="submission" date="2015-12" db="EMBL/GenBank/DDBJ databases">
        <authorList>
            <person name="Shamseldin A."/>
            <person name="Moawad H."/>
            <person name="Abd El-Rahim W.M."/>
            <person name="Sadowsky M.J."/>
        </authorList>
    </citation>
    <scope>NUCLEOTIDE SEQUENCE [LARGE SCALE GENOMIC DNA]</scope>
    <source>
        <strain evidence="2 3">Ar51</strain>
    </source>
</reference>
<accession>A0A0U3QXU3</accession>
<dbReference type="KEGG" id="psul:AU252_11465"/>
<dbReference type="Proteomes" id="UP000065151">
    <property type="component" value="Chromosome"/>
</dbReference>
<evidence type="ECO:0000313" key="2">
    <source>
        <dbReference type="EMBL" id="ALV41692.1"/>
    </source>
</evidence>